<dbReference type="Gene3D" id="3.40.50.2000">
    <property type="entry name" value="Glycogen Phosphorylase B"/>
    <property type="match status" value="1"/>
</dbReference>
<dbReference type="CDD" id="cd03809">
    <property type="entry name" value="GT4_MtfB-like"/>
    <property type="match status" value="1"/>
</dbReference>
<sequence length="434" mass="50223">MKVIYDISVLAWSVKSNKAKTGIFRVIENVLFQLLKDTSIELYLSSIHGNICDLRVYLEKQGIRINDQFLFIPKNYSPKKDLVFKYYQWILNRIDWKKFPFFSELLKSIFTTLVDPWLSLLGLNEYLRPIPTSALTKEFIFHSTFLPITKYILNSDIGKIVTIYDVISILYPQYFEGNQDEVVWKLIRDLNKIDSVITISEYSKKDILLFTNSISKRQIYVTPLAASNLFYKEISDKKINKVLENFGLKQGKYILSVGTLEPRKNLKNTINAFLAMECLTDYPELKLALIGGKGWGTEREKLLGNFTLEQRNRIIFIGFVPDELFAPIYSGAMFFVYMSFYEGFGLPPLEAMQCGVPVLVSNTSSLPEVVGDSGIYADPNDVSEITRKMEIYLRNGKLRIIMATRAFERSKLYNWEKTKLLSIEAYLSIYEHNH</sequence>
<dbReference type="InterPro" id="IPR001296">
    <property type="entry name" value="Glyco_trans_1"/>
</dbReference>
<dbReference type="Pfam" id="PF00534">
    <property type="entry name" value="Glycos_transf_1"/>
    <property type="match status" value="1"/>
</dbReference>
<evidence type="ECO:0000256" key="1">
    <source>
        <dbReference type="ARBA" id="ARBA00022679"/>
    </source>
</evidence>
<evidence type="ECO:0000313" key="3">
    <source>
        <dbReference type="EMBL" id="TGK48555.1"/>
    </source>
</evidence>
<dbReference type="Proteomes" id="UP000297617">
    <property type="component" value="Unassembled WGS sequence"/>
</dbReference>
<name>A0ABY2L3P3_9LEPT</name>
<comment type="caution">
    <text evidence="3">The sequence shown here is derived from an EMBL/GenBank/DDBJ whole genome shotgun (WGS) entry which is preliminary data.</text>
</comment>
<proteinExistence type="predicted"/>
<dbReference type="RefSeq" id="WP_135754269.1">
    <property type="nucleotide sequence ID" value="NZ_RQFD01000015.1"/>
</dbReference>
<dbReference type="EMBL" id="RQFD01000015">
    <property type="protein sequence ID" value="TGK48555.1"/>
    <property type="molecule type" value="Genomic_DNA"/>
</dbReference>
<organism evidence="3 4">
    <name type="scientific">Leptospira bouyouniensis</name>
    <dbReference type="NCBI Taxonomy" id="2484911"/>
    <lineage>
        <taxon>Bacteria</taxon>
        <taxon>Pseudomonadati</taxon>
        <taxon>Spirochaetota</taxon>
        <taxon>Spirochaetia</taxon>
        <taxon>Leptospirales</taxon>
        <taxon>Leptospiraceae</taxon>
        <taxon>Leptospira</taxon>
    </lineage>
</organism>
<keyword evidence="4" id="KW-1185">Reference proteome</keyword>
<dbReference type="PANTHER" id="PTHR46401">
    <property type="entry name" value="GLYCOSYLTRANSFERASE WBBK-RELATED"/>
    <property type="match status" value="1"/>
</dbReference>
<reference evidence="4" key="1">
    <citation type="journal article" date="2019" name="PLoS Negl. Trop. Dis.">
        <title>Revisiting the worldwide diversity of Leptospira species in the environment.</title>
        <authorList>
            <person name="Vincent A.T."/>
            <person name="Schiettekatte O."/>
            <person name="Bourhy P."/>
            <person name="Veyrier F.J."/>
            <person name="Picardeau M."/>
        </authorList>
    </citation>
    <scope>NUCLEOTIDE SEQUENCE [LARGE SCALE GENOMIC DNA]</scope>
    <source>
        <strain evidence="4">201800295</strain>
    </source>
</reference>
<evidence type="ECO:0000259" key="2">
    <source>
        <dbReference type="Pfam" id="PF00534"/>
    </source>
</evidence>
<keyword evidence="1" id="KW-0808">Transferase</keyword>
<dbReference type="SUPFAM" id="SSF53756">
    <property type="entry name" value="UDP-Glycosyltransferase/glycogen phosphorylase"/>
    <property type="match status" value="1"/>
</dbReference>
<protein>
    <submittedName>
        <fullName evidence="3">Glycosyltransferase family 1 protein</fullName>
    </submittedName>
</protein>
<feature type="domain" description="Glycosyl transferase family 1" evidence="2">
    <location>
        <begin position="249"/>
        <end position="407"/>
    </location>
</feature>
<dbReference type="PANTHER" id="PTHR46401:SF2">
    <property type="entry name" value="GLYCOSYLTRANSFERASE WBBK-RELATED"/>
    <property type="match status" value="1"/>
</dbReference>
<evidence type="ECO:0000313" key="4">
    <source>
        <dbReference type="Proteomes" id="UP000297617"/>
    </source>
</evidence>
<accession>A0ABY2L3P3</accession>
<gene>
    <name evidence="3" type="ORF">EHQ10_12655</name>
</gene>